<proteinExistence type="predicted"/>
<sequence>MTLRGDVMCFSTMAVPRGYALLIADKFRANVQPTAQILPEELRHDAHITASPQSRSILRHDSPCLSERRKVSVGIFARARQPTATSST</sequence>
<gene>
    <name evidence="1" type="ORF">BRAD3257_6399</name>
</gene>
<accession>A0A2U3Q777</accession>
<dbReference type="Proteomes" id="UP000246085">
    <property type="component" value="Chromosome BRAD3257"/>
</dbReference>
<dbReference type="EMBL" id="LS398110">
    <property type="protein sequence ID" value="SPP97295.1"/>
    <property type="molecule type" value="Genomic_DNA"/>
</dbReference>
<dbReference type="AlphaFoldDB" id="A0A2U3Q777"/>
<name>A0A2U3Q777_9BRAD</name>
<dbReference type="KEGG" id="bvz:BRAD3257_6399"/>
<reference evidence="1 2" key="1">
    <citation type="submission" date="2018-03" db="EMBL/GenBank/DDBJ databases">
        <authorList>
            <person name="Gully D."/>
        </authorList>
    </citation>
    <scope>NUCLEOTIDE SEQUENCE [LARGE SCALE GENOMIC DNA]</scope>
    <source>
        <strain evidence="1">ORS3257</strain>
    </source>
</reference>
<evidence type="ECO:0000313" key="2">
    <source>
        <dbReference type="Proteomes" id="UP000246085"/>
    </source>
</evidence>
<protein>
    <submittedName>
        <fullName evidence="1">Uncharacterized protein</fullName>
    </submittedName>
</protein>
<organism evidence="1 2">
    <name type="scientific">Bradyrhizobium vignae</name>
    <dbReference type="NCBI Taxonomy" id="1549949"/>
    <lineage>
        <taxon>Bacteria</taxon>
        <taxon>Pseudomonadati</taxon>
        <taxon>Pseudomonadota</taxon>
        <taxon>Alphaproteobacteria</taxon>
        <taxon>Hyphomicrobiales</taxon>
        <taxon>Nitrobacteraceae</taxon>
        <taxon>Bradyrhizobium</taxon>
    </lineage>
</organism>
<evidence type="ECO:0000313" key="1">
    <source>
        <dbReference type="EMBL" id="SPP97295.1"/>
    </source>
</evidence>